<dbReference type="AlphaFoldDB" id="A0A7S9PTC2"/>
<accession>A0A7S9PTC2</accession>
<proteinExistence type="predicted"/>
<dbReference type="Pfam" id="PF21858">
    <property type="entry name" value="DUF6914"/>
    <property type="match status" value="1"/>
</dbReference>
<dbReference type="InterPro" id="IPR054208">
    <property type="entry name" value="DUF6914"/>
</dbReference>
<evidence type="ECO:0000313" key="1">
    <source>
        <dbReference type="EMBL" id="QPG95297.1"/>
    </source>
</evidence>
<evidence type="ECO:0000313" key="2">
    <source>
        <dbReference type="Proteomes" id="UP000594364"/>
    </source>
</evidence>
<dbReference type="Proteomes" id="UP000594364">
    <property type="component" value="Chromosome 2"/>
</dbReference>
<organism evidence="1 2">
    <name type="scientific">Epichloe festucae (strain Fl1)</name>
    <dbReference type="NCBI Taxonomy" id="877507"/>
    <lineage>
        <taxon>Eukaryota</taxon>
        <taxon>Fungi</taxon>
        <taxon>Dikarya</taxon>
        <taxon>Ascomycota</taxon>
        <taxon>Pezizomycotina</taxon>
        <taxon>Sordariomycetes</taxon>
        <taxon>Hypocreomycetidae</taxon>
        <taxon>Hypocreales</taxon>
        <taxon>Clavicipitaceae</taxon>
        <taxon>Epichloe</taxon>
    </lineage>
</organism>
<gene>
    <name evidence="1" type="ORF">C2857_000030</name>
</gene>
<keyword evidence="2" id="KW-1185">Reference proteome</keyword>
<protein>
    <submittedName>
        <fullName evidence="1">Uncharacterized protein</fullName>
    </submittedName>
</protein>
<dbReference type="OrthoDB" id="2679825at2759"/>
<reference evidence="1 2" key="1">
    <citation type="journal article" date="2018" name="PLoS Genet.">
        <title>Repeat elements organise 3D genome structure and mediate transcription in the filamentous fungus Epichloe festucae.</title>
        <authorList>
            <person name="Winter D.J."/>
            <person name="Ganley A.R.D."/>
            <person name="Young C.A."/>
            <person name="Liachko I."/>
            <person name="Schardl C.L."/>
            <person name="Dupont P.Y."/>
            <person name="Berry D."/>
            <person name="Ram A."/>
            <person name="Scott B."/>
            <person name="Cox M.P."/>
        </authorList>
    </citation>
    <scope>NUCLEOTIDE SEQUENCE [LARGE SCALE GENOMIC DNA]</scope>
    <source>
        <strain evidence="1 2">Fl1</strain>
    </source>
</reference>
<name>A0A7S9PTC2_EPIFF</name>
<sequence length="190" mass="21331">MPSSDRLYVALYARGGNATMPGGEDAFHWALLVGPKSETNDARGVRYHAKEQMTVVNGLLQSVWQFEERDMNMAPSAMILVRILVGKVKNRDRVAAILRSIPIRGEHAGWNCVSWVQEALQALQQRQISQQGIFERSSYQLDWHTVSQCAMVYVAQKAAAHRFDGQAAAGTYDNRKVATWDLLKNKEQIA</sequence>
<dbReference type="EMBL" id="CP031386">
    <property type="protein sequence ID" value="QPG95297.1"/>
    <property type="molecule type" value="Genomic_DNA"/>
</dbReference>